<keyword evidence="7 9" id="KW-0129">CBS domain</keyword>
<dbReference type="InterPro" id="IPR016169">
    <property type="entry name" value="FAD-bd_PCMH_sub2"/>
</dbReference>
<dbReference type="Proteomes" id="UP000095214">
    <property type="component" value="Chromosome"/>
</dbReference>
<gene>
    <name evidence="13" type="ORF">BH719_03035</name>
</gene>
<evidence type="ECO:0000256" key="9">
    <source>
        <dbReference type="PROSITE-ProRule" id="PRU00703"/>
    </source>
</evidence>
<evidence type="ECO:0000313" key="13">
    <source>
        <dbReference type="EMBL" id="AOS46961.1"/>
    </source>
</evidence>
<accession>A0A1D8B1E1</accession>
<feature type="domain" description="CBS" evidence="12">
    <location>
        <begin position="223"/>
        <end position="283"/>
    </location>
</feature>
<evidence type="ECO:0000256" key="1">
    <source>
        <dbReference type="ARBA" id="ARBA00004651"/>
    </source>
</evidence>
<dbReference type="EMBL" id="CP017298">
    <property type="protein sequence ID" value="AOS46961.1"/>
    <property type="molecule type" value="Genomic_DNA"/>
</dbReference>
<keyword evidence="14" id="KW-1185">Reference proteome</keyword>
<keyword evidence="3" id="KW-1003">Cell membrane</keyword>
<dbReference type="PANTHER" id="PTHR43099:SF5">
    <property type="entry name" value="HLYC_CORC FAMILY TRANSPORTER"/>
    <property type="match status" value="1"/>
</dbReference>
<dbReference type="STRING" id="178339.BH719_03035"/>
<feature type="domain" description="CBS" evidence="12">
    <location>
        <begin position="290"/>
        <end position="347"/>
    </location>
</feature>
<feature type="transmembrane region" description="Helical" evidence="11">
    <location>
        <begin position="83"/>
        <end position="100"/>
    </location>
</feature>
<dbReference type="SMART" id="SM01091">
    <property type="entry name" value="CorC_HlyC"/>
    <property type="match status" value="1"/>
</dbReference>
<dbReference type="Gene3D" id="3.10.580.10">
    <property type="entry name" value="CBS-domain"/>
    <property type="match status" value="1"/>
</dbReference>
<dbReference type="RefSeq" id="WP_009743270.1">
    <property type="nucleotide sequence ID" value="NZ_CP017298.1"/>
</dbReference>
<evidence type="ECO:0000259" key="12">
    <source>
        <dbReference type="PROSITE" id="PS51371"/>
    </source>
</evidence>
<dbReference type="SUPFAM" id="SSF54631">
    <property type="entry name" value="CBS-domain pair"/>
    <property type="match status" value="1"/>
</dbReference>
<dbReference type="Gene3D" id="3.30.465.10">
    <property type="match status" value="1"/>
</dbReference>
<feature type="transmembrane region" description="Helical" evidence="11">
    <location>
        <begin position="106"/>
        <end position="128"/>
    </location>
</feature>
<dbReference type="Pfam" id="PF01595">
    <property type="entry name" value="CNNM"/>
    <property type="match status" value="1"/>
</dbReference>
<evidence type="ECO:0000256" key="2">
    <source>
        <dbReference type="ARBA" id="ARBA00006337"/>
    </source>
</evidence>
<evidence type="ECO:0000256" key="4">
    <source>
        <dbReference type="ARBA" id="ARBA00022692"/>
    </source>
</evidence>
<organism evidence="13 14">
    <name type="scientific">Pauljensenia hongkongensis</name>
    <dbReference type="NCBI Taxonomy" id="178339"/>
    <lineage>
        <taxon>Bacteria</taxon>
        <taxon>Bacillati</taxon>
        <taxon>Actinomycetota</taxon>
        <taxon>Actinomycetes</taxon>
        <taxon>Actinomycetales</taxon>
        <taxon>Actinomycetaceae</taxon>
        <taxon>Pauljensenia</taxon>
    </lineage>
</organism>
<dbReference type="PROSITE" id="PS51371">
    <property type="entry name" value="CBS"/>
    <property type="match status" value="2"/>
</dbReference>
<dbReference type="InterPro" id="IPR000644">
    <property type="entry name" value="CBS_dom"/>
</dbReference>
<dbReference type="GO" id="GO:0005886">
    <property type="term" value="C:plasma membrane"/>
    <property type="evidence" value="ECO:0007669"/>
    <property type="project" value="UniProtKB-SubCell"/>
</dbReference>
<evidence type="ECO:0000256" key="7">
    <source>
        <dbReference type="ARBA" id="ARBA00023122"/>
    </source>
</evidence>
<dbReference type="SUPFAM" id="SSF56176">
    <property type="entry name" value="FAD-binding/transporter-associated domain-like"/>
    <property type="match status" value="1"/>
</dbReference>
<protein>
    <recommendedName>
        <fullName evidence="12">CBS domain-containing protein</fullName>
    </recommendedName>
</protein>
<dbReference type="InterPro" id="IPR005170">
    <property type="entry name" value="Transptr-assoc_dom"/>
</dbReference>
<keyword evidence="5" id="KW-0677">Repeat</keyword>
<dbReference type="OrthoDB" id="110231at2"/>
<dbReference type="FunFam" id="3.10.580.10:FF:000002">
    <property type="entry name" value="Magnesium/cobalt efflux protein CorC"/>
    <property type="match status" value="1"/>
</dbReference>
<comment type="similarity">
    <text evidence="2">Belongs to the UPF0053 family.</text>
</comment>
<dbReference type="Pfam" id="PF00571">
    <property type="entry name" value="CBS"/>
    <property type="match status" value="2"/>
</dbReference>
<dbReference type="CDD" id="cd04590">
    <property type="entry name" value="CBS_pair_CorC_HlyC_assoc"/>
    <property type="match status" value="1"/>
</dbReference>
<evidence type="ECO:0000256" key="6">
    <source>
        <dbReference type="ARBA" id="ARBA00022989"/>
    </source>
</evidence>
<dbReference type="Pfam" id="PF03471">
    <property type="entry name" value="CorC_HlyC"/>
    <property type="match status" value="1"/>
</dbReference>
<evidence type="ECO:0000256" key="5">
    <source>
        <dbReference type="ARBA" id="ARBA00022737"/>
    </source>
</evidence>
<dbReference type="AlphaFoldDB" id="A0A1D8B1E1"/>
<keyword evidence="4 11" id="KW-0812">Transmembrane</keyword>
<evidence type="ECO:0000313" key="14">
    <source>
        <dbReference type="Proteomes" id="UP000095214"/>
    </source>
</evidence>
<comment type="subcellular location">
    <subcellularLocation>
        <location evidence="1">Cell membrane</location>
        <topology evidence="1">Multi-pass membrane protein</topology>
    </subcellularLocation>
</comment>
<sequence>MTPPLPVQAAGASSIGAVPDLPLAVLAAFALVVACLAQSVEQGVSRLSAAAVEDLAEQGRARAGVLAGLVAHRRRTLLVLRSARTLWQVVFAVSVTLILVDKGIAWWAVALIAVASVSALQFLFVSLVPSQWAARRPEGIALAGAPTAARLVRLSRLVDPLLGRVRASRPAPEPTEAQARAELVSDLREIVDEVGEPESIEEEDREMVRSVLDLGQTLVREVMVPRTDMVTADADLGARKALRLFVRSGFSRLPVVGDDVDDVRGVLYFKDVVARLEAHGPDLDLTAEQMMRPAEFTVEMKPADDLLRQMQAEHSHMAIVIDEYGGVAGLVTLEDIIEEVVGEVTDEHDRHVIEPEALGGGQWRVPARYPISELGDLLGVEVEDEDVDSVGGLLAKAIGRVPLPGARGELAGVRMRAEEARGRRRQVGTIVCSTVGGSGAPGAPPQVGTRKED</sequence>
<evidence type="ECO:0000256" key="8">
    <source>
        <dbReference type="ARBA" id="ARBA00023136"/>
    </source>
</evidence>
<dbReference type="InterPro" id="IPR046342">
    <property type="entry name" value="CBS_dom_sf"/>
</dbReference>
<proteinExistence type="inferred from homology"/>
<dbReference type="InterPro" id="IPR036318">
    <property type="entry name" value="FAD-bd_PCMH-like_sf"/>
</dbReference>
<feature type="region of interest" description="Disordered" evidence="10">
    <location>
        <begin position="433"/>
        <end position="453"/>
    </location>
</feature>
<dbReference type="InterPro" id="IPR051676">
    <property type="entry name" value="UPF0053_domain"/>
</dbReference>
<dbReference type="PANTHER" id="PTHR43099">
    <property type="entry name" value="UPF0053 PROTEIN YRKA"/>
    <property type="match status" value="1"/>
</dbReference>
<dbReference type="InterPro" id="IPR044751">
    <property type="entry name" value="Ion_transp-like_CBS"/>
</dbReference>
<reference evidence="13 14" key="1">
    <citation type="submission" date="2016-09" db="EMBL/GenBank/DDBJ databases">
        <title>Complete genome sequence of Actinomyces hongkongensis HKU8.</title>
        <authorList>
            <person name="Gao Y.-X."/>
            <person name="Zhou Y.-Y."/>
            <person name="Xie Y."/>
            <person name="Wang M."/>
            <person name="Wang S.-J."/>
            <person name="Shen S.-G."/>
        </authorList>
    </citation>
    <scope>NUCLEOTIDE SEQUENCE [LARGE SCALE GENOMIC DNA]</scope>
    <source>
        <strain evidence="13 14">HKU8</strain>
    </source>
</reference>
<dbReference type="KEGG" id="phon:BH719_03035"/>
<dbReference type="SMART" id="SM00116">
    <property type="entry name" value="CBS"/>
    <property type="match status" value="1"/>
</dbReference>
<dbReference type="GO" id="GO:0050660">
    <property type="term" value="F:flavin adenine dinucleotide binding"/>
    <property type="evidence" value="ECO:0007669"/>
    <property type="project" value="InterPro"/>
</dbReference>
<evidence type="ECO:0000256" key="11">
    <source>
        <dbReference type="SAM" id="Phobius"/>
    </source>
</evidence>
<keyword evidence="8 11" id="KW-0472">Membrane</keyword>
<name>A0A1D8B1E1_9ACTO</name>
<keyword evidence="6 11" id="KW-1133">Transmembrane helix</keyword>
<evidence type="ECO:0000256" key="10">
    <source>
        <dbReference type="SAM" id="MobiDB-lite"/>
    </source>
</evidence>
<dbReference type="InterPro" id="IPR002550">
    <property type="entry name" value="CNNM"/>
</dbReference>
<feature type="transmembrane region" description="Helical" evidence="11">
    <location>
        <begin position="21"/>
        <end position="40"/>
    </location>
</feature>
<evidence type="ECO:0000256" key="3">
    <source>
        <dbReference type="ARBA" id="ARBA00022475"/>
    </source>
</evidence>